<feature type="region of interest" description="Disordered" evidence="4">
    <location>
        <begin position="87"/>
        <end position="106"/>
    </location>
</feature>
<comment type="cofactor">
    <cofactor evidence="3">
        <name>a divalent metal cation</name>
        <dbReference type="ChEBI" id="CHEBI:60240"/>
    </cofactor>
    <text evidence="3">Binds 2 divalent metal cations per subunit. Site 1 may preferentially bind zinc ions, while site 2 has a preference for magnesium and/or manganese ions.</text>
</comment>
<dbReference type="SMART" id="SM00471">
    <property type="entry name" value="HDc"/>
    <property type="match status" value="1"/>
</dbReference>
<dbReference type="Proteomes" id="UP000815325">
    <property type="component" value="Unassembled WGS sequence"/>
</dbReference>
<reference evidence="6" key="1">
    <citation type="submission" date="2017-08" db="EMBL/GenBank/DDBJ databases">
        <authorList>
            <person name="Polle J.E."/>
            <person name="Barry K."/>
            <person name="Cushman J."/>
            <person name="Schmutz J."/>
            <person name="Tran D."/>
            <person name="Hathwaick L.T."/>
            <person name="Yim W.C."/>
            <person name="Jenkins J."/>
            <person name="Mckie-Krisberg Z.M."/>
            <person name="Prochnik S."/>
            <person name="Lindquist E."/>
            <person name="Dockter R.B."/>
            <person name="Adam C."/>
            <person name="Molina H."/>
            <person name="Bunkerborg J."/>
            <person name="Jin E."/>
            <person name="Buchheim M."/>
            <person name="Magnuson J."/>
        </authorList>
    </citation>
    <scope>NUCLEOTIDE SEQUENCE</scope>
    <source>
        <strain evidence="6">CCAP 19/18</strain>
    </source>
</reference>
<keyword evidence="1 3" id="KW-0479">Metal-binding</keyword>
<comment type="similarity">
    <text evidence="3">Belongs to the cyclic nucleotide phosphodiesterase family.</text>
</comment>
<dbReference type="PROSITE" id="PS51845">
    <property type="entry name" value="PDEASE_I_2"/>
    <property type="match status" value="1"/>
</dbReference>
<dbReference type="Pfam" id="PF00233">
    <property type="entry name" value="PDEase_I"/>
    <property type="match status" value="1"/>
</dbReference>
<dbReference type="CDD" id="cd00077">
    <property type="entry name" value="HDc"/>
    <property type="match status" value="1"/>
</dbReference>
<keyword evidence="7" id="KW-1185">Reference proteome</keyword>
<protein>
    <recommendedName>
        <fullName evidence="3">Phosphodiesterase</fullName>
        <ecNumber evidence="3">3.1.4.-</ecNumber>
    </recommendedName>
</protein>
<dbReference type="InterPro" id="IPR002073">
    <property type="entry name" value="PDEase_catalytic_dom"/>
</dbReference>
<feature type="compositionally biased region" description="Polar residues" evidence="4">
    <location>
        <begin position="87"/>
        <end position="97"/>
    </location>
</feature>
<dbReference type="EMBL" id="MU069531">
    <property type="protein sequence ID" value="KAF5839821.1"/>
    <property type="molecule type" value="Genomic_DNA"/>
</dbReference>
<organism evidence="6 7">
    <name type="scientific">Dunaliella salina</name>
    <name type="common">Green alga</name>
    <name type="synonym">Protococcus salinus</name>
    <dbReference type="NCBI Taxonomy" id="3046"/>
    <lineage>
        <taxon>Eukaryota</taxon>
        <taxon>Viridiplantae</taxon>
        <taxon>Chlorophyta</taxon>
        <taxon>core chlorophytes</taxon>
        <taxon>Chlorophyceae</taxon>
        <taxon>CS clade</taxon>
        <taxon>Chlamydomonadales</taxon>
        <taxon>Dunaliellaceae</taxon>
        <taxon>Dunaliella</taxon>
    </lineage>
</organism>
<dbReference type="PANTHER" id="PTHR11347">
    <property type="entry name" value="CYCLIC NUCLEOTIDE PHOSPHODIESTERASE"/>
    <property type="match status" value="1"/>
</dbReference>
<proteinExistence type="inferred from homology"/>
<evidence type="ECO:0000256" key="3">
    <source>
        <dbReference type="RuleBase" id="RU363067"/>
    </source>
</evidence>
<evidence type="ECO:0000259" key="5">
    <source>
        <dbReference type="PROSITE" id="PS51845"/>
    </source>
</evidence>
<evidence type="ECO:0000256" key="1">
    <source>
        <dbReference type="ARBA" id="ARBA00022723"/>
    </source>
</evidence>
<dbReference type="InterPro" id="IPR003607">
    <property type="entry name" value="HD/PDEase_dom"/>
</dbReference>
<dbReference type="InterPro" id="IPR036971">
    <property type="entry name" value="PDEase_catalytic_dom_sf"/>
</dbReference>
<feature type="compositionally biased region" description="Low complexity" evidence="4">
    <location>
        <begin position="24"/>
        <end position="38"/>
    </location>
</feature>
<evidence type="ECO:0000256" key="2">
    <source>
        <dbReference type="ARBA" id="ARBA00022801"/>
    </source>
</evidence>
<accession>A0ABQ7GYZ4</accession>
<dbReference type="InterPro" id="IPR023088">
    <property type="entry name" value="PDEase"/>
</dbReference>
<dbReference type="InterPro" id="IPR023174">
    <property type="entry name" value="PDEase_CS"/>
</dbReference>
<feature type="domain" description="PDEase" evidence="5">
    <location>
        <begin position="114"/>
        <end position="437"/>
    </location>
</feature>
<gene>
    <name evidence="6" type="ORF">DUNSADRAFT_18483</name>
</gene>
<keyword evidence="2 3" id="KW-0378">Hydrolase</keyword>
<dbReference type="SUPFAM" id="SSF109604">
    <property type="entry name" value="HD-domain/PDEase-like"/>
    <property type="match status" value="1"/>
</dbReference>
<evidence type="ECO:0000256" key="4">
    <source>
        <dbReference type="SAM" id="MobiDB-lite"/>
    </source>
</evidence>
<dbReference type="PROSITE" id="PS00126">
    <property type="entry name" value="PDEASE_I_1"/>
    <property type="match status" value="1"/>
</dbReference>
<evidence type="ECO:0000313" key="7">
    <source>
        <dbReference type="Proteomes" id="UP000815325"/>
    </source>
</evidence>
<name>A0ABQ7GYZ4_DUNSA</name>
<dbReference type="EC" id="3.1.4.-" evidence="3"/>
<sequence length="444" mass="50243">MQKLFRALDPKSNGSSNKHKKKQQQQQQHHPQEQEPQPNGCNPISVKPLPSCDKGCVCKDCGRLLTDKTVQQQHLSPSVGHQLLSVNSSNTQQQTHQGEGGRESSCSALAMSCSKEERRKWINHAQDQAFAWDFDVFDFGHRTQGNPLISMTIALLELHNLMEGWKVNRQTVENFLLRVEAGYNFNSYHNNVHATDVTQTAAIILGALAKQVDEIPKMDVFCIIMASAVHDLGHLGVNNDFLINSRHPRATTYNDKSVNENYHIARAFELARTNKGCDIFELFTFDEQKKCRQLMIDVVLATDMAIHFELLKNFNSQMEAVPDVNQWEDRNLLYRMIVHLADIANPSRPFGLARPWAERVIQEFCEQGDKEQQAGLSVSPFCNKATMNMPRAQLGFIDIFVKPTLQAFEGAAPEFIRMALQELENTISEWKKLEQAGVKMPAGL</sequence>
<evidence type="ECO:0000313" key="6">
    <source>
        <dbReference type="EMBL" id="KAF5839821.1"/>
    </source>
</evidence>
<feature type="region of interest" description="Disordered" evidence="4">
    <location>
        <begin position="1"/>
        <end position="42"/>
    </location>
</feature>
<comment type="caution">
    <text evidence="6">The sequence shown here is derived from an EMBL/GenBank/DDBJ whole genome shotgun (WGS) entry which is preliminary data.</text>
</comment>
<dbReference type="PRINTS" id="PR00387">
    <property type="entry name" value="PDIESTERASE1"/>
</dbReference>
<dbReference type="Gene3D" id="1.10.1300.10">
    <property type="entry name" value="3'5'-cyclic nucleotide phosphodiesterase, catalytic domain"/>
    <property type="match status" value="1"/>
</dbReference>